<keyword evidence="2" id="KW-1185">Reference proteome</keyword>
<name>C9PN09_9PAST</name>
<dbReference type="HOGENOM" id="CLU_090248_0_0_6"/>
<comment type="caution">
    <text evidence="1">The sequence shown here is derived from an EMBL/GenBank/DDBJ whole genome shotgun (WGS) entry which is preliminary data.</text>
</comment>
<dbReference type="STRING" id="667128.HMPREF0621_0383"/>
<evidence type="ECO:0000313" key="2">
    <source>
        <dbReference type="Proteomes" id="UP000005519"/>
    </source>
</evidence>
<evidence type="ECO:0000313" key="1">
    <source>
        <dbReference type="EMBL" id="EEX51193.1"/>
    </source>
</evidence>
<accession>C9PN09</accession>
<protein>
    <submittedName>
        <fullName evidence="1">Uncharacterized protein</fullName>
    </submittedName>
</protein>
<dbReference type="Proteomes" id="UP000005519">
    <property type="component" value="Unassembled WGS sequence"/>
</dbReference>
<proteinExistence type="predicted"/>
<sequence length="251" mass="29625">MLIERSKIYWDEFGKEMTPTESYLAEYANVYGVSNIHSLFLLYDALRKKYPDSLPLFLFEDIEQCKYTSMHASLSNFSPEEELNEIENFHFILDELNTNELSLSDIETELNFTDNFSNLKKVNEEPFPLFYKRILIKLCPVQSCEYTFAAEPNGYFIGDLQPKENYAIIRHLKKYYQYEYIGIGSVFLLFKSNQPLSIEKGKLLCNELSKLYQFSPQFIESILFEHITSRNYLVLPYADNFEDFISNIYNT</sequence>
<gene>
    <name evidence="1" type="ORF">HMPREF0621_0383</name>
</gene>
<dbReference type="RefSeq" id="WP_005765538.1">
    <property type="nucleotide sequence ID" value="NZ_GG704815.1"/>
</dbReference>
<dbReference type="AlphaFoldDB" id="C9PN09"/>
<organism evidence="1 2">
    <name type="scientific">Pasteurella dagmatis ATCC 43325</name>
    <dbReference type="NCBI Taxonomy" id="667128"/>
    <lineage>
        <taxon>Bacteria</taxon>
        <taxon>Pseudomonadati</taxon>
        <taxon>Pseudomonadota</taxon>
        <taxon>Gammaproteobacteria</taxon>
        <taxon>Pasteurellales</taxon>
        <taxon>Pasteurellaceae</taxon>
        <taxon>Pasteurella</taxon>
    </lineage>
</organism>
<reference evidence="1 2" key="1">
    <citation type="submission" date="2009-10" db="EMBL/GenBank/DDBJ databases">
        <authorList>
            <person name="Muzny D."/>
            <person name="Qin X."/>
            <person name="Deng J."/>
            <person name="Jiang H."/>
            <person name="Liu Y."/>
            <person name="Qu J."/>
            <person name="Song X.-Z."/>
            <person name="Zhang L."/>
            <person name="Thornton R."/>
            <person name="Coyle M."/>
            <person name="Francisco L."/>
            <person name="Jackson L."/>
            <person name="Javaid M."/>
            <person name="Korchina V."/>
            <person name="Kovar C."/>
            <person name="Mata R."/>
            <person name="Mathew T."/>
            <person name="Ngo R."/>
            <person name="Nguyen L."/>
            <person name="Nguyen N."/>
            <person name="Okwuonu G."/>
            <person name="Ongeri F."/>
            <person name="Pham C."/>
            <person name="Simmons D."/>
            <person name="Wilczek-Boney K."/>
            <person name="Hale W."/>
            <person name="Jakkamsetti A."/>
            <person name="Pham P."/>
            <person name="Ruth R."/>
            <person name="San Lucas F."/>
            <person name="Warren J."/>
            <person name="Zhang J."/>
            <person name="Zhao Z."/>
            <person name="Zhou C."/>
            <person name="Zhu D."/>
            <person name="Lee S."/>
            <person name="Bess C."/>
            <person name="Blankenburg K."/>
            <person name="Forbes L."/>
            <person name="Fu Q."/>
            <person name="Gubbala S."/>
            <person name="Hirani K."/>
            <person name="Jayaseelan J.C."/>
            <person name="Lara F."/>
            <person name="Munidasa M."/>
            <person name="Palculict T."/>
            <person name="Patil S."/>
            <person name="Pu L.-L."/>
            <person name="Saada N."/>
            <person name="Tang L."/>
            <person name="Weissenberger G."/>
            <person name="Zhu Y."/>
            <person name="Hemphill L."/>
            <person name="Shang Y."/>
            <person name="Youmans B."/>
            <person name="Ayvaz T."/>
            <person name="Ross M."/>
            <person name="Santibanez J."/>
            <person name="Aqrawi P."/>
            <person name="Gross S."/>
            <person name="Joshi V."/>
            <person name="Fowler G."/>
            <person name="Nazareth L."/>
            <person name="Reid J."/>
            <person name="Worley K."/>
            <person name="Petrosino J."/>
            <person name="Highlander S."/>
            <person name="Gibbs R."/>
        </authorList>
    </citation>
    <scope>NUCLEOTIDE SEQUENCE [LARGE SCALE GENOMIC DNA]</scope>
    <source>
        <strain evidence="1 2">ATCC 43325</strain>
    </source>
</reference>
<dbReference type="EMBL" id="ACZR01000002">
    <property type="protein sequence ID" value="EEX51193.1"/>
    <property type="molecule type" value="Genomic_DNA"/>
</dbReference>